<dbReference type="GO" id="GO:0030288">
    <property type="term" value="C:outer membrane-bounded periplasmic space"/>
    <property type="evidence" value="ECO:0007669"/>
    <property type="project" value="TreeGrafter"/>
</dbReference>
<comment type="subcellular location">
    <subcellularLocation>
        <location evidence="1">Periplasm</location>
    </subcellularLocation>
</comment>
<protein>
    <submittedName>
        <fullName evidence="3">Protein containing Glucan biosynthesis, periplasmic, MdoG</fullName>
    </submittedName>
</protein>
<gene>
    <name evidence="3" type="ORF">B2A_13216</name>
</gene>
<dbReference type="InterPro" id="IPR007444">
    <property type="entry name" value="Glucan_biosyn_MdoG_C"/>
</dbReference>
<sequence length="49" mass="5662">VEIPTASETVDNIVAYWVPHQPVTPGREYRYDYRVLFAGRASHANRLDM</sequence>
<comment type="caution">
    <text evidence="3">The sequence shown here is derived from an EMBL/GenBank/DDBJ whole genome shotgun (WGS) entry which is preliminary data.</text>
</comment>
<dbReference type="InterPro" id="IPR014718">
    <property type="entry name" value="GH-type_carb-bd"/>
</dbReference>
<dbReference type="GO" id="GO:0003824">
    <property type="term" value="F:catalytic activity"/>
    <property type="evidence" value="ECO:0007669"/>
    <property type="project" value="InterPro"/>
</dbReference>
<dbReference type="AlphaFoldDB" id="T0YDD0"/>
<evidence type="ECO:0000313" key="3">
    <source>
        <dbReference type="EMBL" id="EQD33316.1"/>
    </source>
</evidence>
<reference evidence="3" key="1">
    <citation type="submission" date="2013-08" db="EMBL/GenBank/DDBJ databases">
        <authorList>
            <person name="Mendez C."/>
            <person name="Richter M."/>
            <person name="Ferrer M."/>
            <person name="Sanchez J."/>
        </authorList>
    </citation>
    <scope>NUCLEOTIDE SEQUENCE</scope>
</reference>
<dbReference type="Gene3D" id="2.70.98.10">
    <property type="match status" value="1"/>
</dbReference>
<organism evidence="3">
    <name type="scientific">mine drainage metagenome</name>
    <dbReference type="NCBI Taxonomy" id="410659"/>
    <lineage>
        <taxon>unclassified sequences</taxon>
        <taxon>metagenomes</taxon>
        <taxon>ecological metagenomes</taxon>
    </lineage>
</organism>
<evidence type="ECO:0000259" key="2">
    <source>
        <dbReference type="Pfam" id="PF04349"/>
    </source>
</evidence>
<dbReference type="GO" id="GO:0051274">
    <property type="term" value="P:beta-glucan biosynthetic process"/>
    <property type="evidence" value="ECO:0007669"/>
    <property type="project" value="TreeGrafter"/>
</dbReference>
<dbReference type="GO" id="GO:0030246">
    <property type="term" value="F:carbohydrate binding"/>
    <property type="evidence" value="ECO:0007669"/>
    <property type="project" value="InterPro"/>
</dbReference>
<feature type="non-terminal residue" evidence="3">
    <location>
        <position position="1"/>
    </location>
</feature>
<reference evidence="3" key="2">
    <citation type="journal article" date="2014" name="ISME J.">
        <title>Microbial stratification in low pH oxic and suboxic macroscopic growths along an acid mine drainage.</title>
        <authorList>
            <person name="Mendez-Garcia C."/>
            <person name="Mesa V."/>
            <person name="Sprenger R.R."/>
            <person name="Richter M."/>
            <person name="Diez M.S."/>
            <person name="Solano J."/>
            <person name="Bargiela R."/>
            <person name="Golyshina O.V."/>
            <person name="Manteca A."/>
            <person name="Ramos J.L."/>
            <person name="Gallego J.R."/>
            <person name="Llorente I."/>
            <person name="Martins Dos Santos V.A."/>
            <person name="Jensen O.N."/>
            <person name="Pelaez A.I."/>
            <person name="Sanchez J."/>
            <person name="Ferrer M."/>
        </authorList>
    </citation>
    <scope>NUCLEOTIDE SEQUENCE</scope>
</reference>
<dbReference type="InterPro" id="IPR014438">
    <property type="entry name" value="Glucan_biosyn_MdoG/MdoD"/>
</dbReference>
<accession>T0YDD0</accession>
<dbReference type="Pfam" id="PF04349">
    <property type="entry name" value="MdoG"/>
    <property type="match status" value="1"/>
</dbReference>
<dbReference type="InterPro" id="IPR011013">
    <property type="entry name" value="Gal_mutarotase_sf_dom"/>
</dbReference>
<dbReference type="PANTHER" id="PTHR30504">
    <property type="entry name" value="GLUCANS BIOSYNTHESIS PROTEIN"/>
    <property type="match status" value="1"/>
</dbReference>
<dbReference type="EMBL" id="AUZZ01009561">
    <property type="protein sequence ID" value="EQD33316.1"/>
    <property type="molecule type" value="Genomic_DNA"/>
</dbReference>
<proteinExistence type="predicted"/>
<dbReference type="SUPFAM" id="SSF74650">
    <property type="entry name" value="Galactose mutarotase-like"/>
    <property type="match status" value="1"/>
</dbReference>
<evidence type="ECO:0000256" key="1">
    <source>
        <dbReference type="ARBA" id="ARBA00004418"/>
    </source>
</evidence>
<name>T0YDD0_9ZZZZ</name>
<dbReference type="PANTHER" id="PTHR30504:SF2">
    <property type="entry name" value="GLUCANS BIOSYNTHESIS PROTEIN G"/>
    <property type="match status" value="1"/>
</dbReference>
<feature type="domain" description="Glucan biosynthesis periplasmic MdoG C-terminal" evidence="2">
    <location>
        <begin position="1"/>
        <end position="43"/>
    </location>
</feature>